<dbReference type="PROSITE" id="PS00018">
    <property type="entry name" value="EF_HAND_1"/>
    <property type="match status" value="1"/>
</dbReference>
<protein>
    <submittedName>
        <fullName evidence="2">Putative calcium binding protein</fullName>
    </submittedName>
</protein>
<keyword evidence="3" id="KW-1185">Reference proteome</keyword>
<dbReference type="InterPro" id="IPR018247">
    <property type="entry name" value="EF_Hand_1_Ca_BS"/>
</dbReference>
<dbReference type="STRING" id="909613.UO65_0796"/>
<evidence type="ECO:0000259" key="1">
    <source>
        <dbReference type="PROSITE" id="PS50222"/>
    </source>
</evidence>
<dbReference type="Proteomes" id="UP000019277">
    <property type="component" value="Unassembled WGS sequence"/>
</dbReference>
<reference evidence="2 3" key="1">
    <citation type="journal article" date="2014" name="Genome Announc.">
        <title>Draft Genome Sequence of the Antitrypanosomally Active Sponge-Associated Bacterium Actinokineospora sp. Strain EG49.</title>
        <authorList>
            <person name="Harjes J."/>
            <person name="Ryu T."/>
            <person name="Abdelmohsen U.R."/>
            <person name="Moitinho-Silva L."/>
            <person name="Horn H."/>
            <person name="Ravasi T."/>
            <person name="Hentschel U."/>
        </authorList>
    </citation>
    <scope>NUCLEOTIDE SEQUENCE [LARGE SCALE GENOMIC DNA]</scope>
    <source>
        <strain evidence="2 3">EG49</strain>
    </source>
</reference>
<sequence>MVAAYRKHWSILEAELDADRDGRVSMEEYCSCVLSPERFDDTLTDFAESLAALADPDEDGLIHRPDFVALMTAIGFEFDNINTLFDALEPTEDDQVRVLAWVESIKDYYSPDKAGIVGDHLVPTPA</sequence>
<proteinExistence type="predicted"/>
<dbReference type="eggNOG" id="COG5126">
    <property type="taxonomic scope" value="Bacteria"/>
</dbReference>
<evidence type="ECO:0000313" key="2">
    <source>
        <dbReference type="EMBL" id="EWC63881.1"/>
    </source>
</evidence>
<dbReference type="EMBL" id="AYXG01000029">
    <property type="protein sequence ID" value="EWC63881.1"/>
    <property type="molecule type" value="Genomic_DNA"/>
</dbReference>
<dbReference type="Gene3D" id="1.10.238.10">
    <property type="entry name" value="EF-hand"/>
    <property type="match status" value="1"/>
</dbReference>
<accession>W7J4H7</accession>
<dbReference type="InterPro" id="IPR002048">
    <property type="entry name" value="EF_hand_dom"/>
</dbReference>
<dbReference type="AlphaFoldDB" id="W7J4H7"/>
<comment type="caution">
    <text evidence="2">The sequence shown here is derived from an EMBL/GenBank/DDBJ whole genome shotgun (WGS) entry which is preliminary data.</text>
</comment>
<dbReference type="InterPro" id="IPR011992">
    <property type="entry name" value="EF-hand-dom_pair"/>
</dbReference>
<organism evidence="2 3">
    <name type="scientific">Actinokineospora spheciospongiae</name>
    <dbReference type="NCBI Taxonomy" id="909613"/>
    <lineage>
        <taxon>Bacteria</taxon>
        <taxon>Bacillati</taxon>
        <taxon>Actinomycetota</taxon>
        <taxon>Actinomycetes</taxon>
        <taxon>Pseudonocardiales</taxon>
        <taxon>Pseudonocardiaceae</taxon>
        <taxon>Actinokineospora</taxon>
    </lineage>
</organism>
<dbReference type="GO" id="GO:0005509">
    <property type="term" value="F:calcium ion binding"/>
    <property type="evidence" value="ECO:0007669"/>
    <property type="project" value="InterPro"/>
</dbReference>
<gene>
    <name evidence="2" type="ORF">UO65_0796</name>
</gene>
<evidence type="ECO:0000313" key="3">
    <source>
        <dbReference type="Proteomes" id="UP000019277"/>
    </source>
</evidence>
<name>W7J4H7_9PSEU</name>
<dbReference type="SUPFAM" id="SSF47473">
    <property type="entry name" value="EF-hand"/>
    <property type="match status" value="1"/>
</dbReference>
<dbReference type="PROSITE" id="PS50222">
    <property type="entry name" value="EF_HAND_2"/>
    <property type="match status" value="1"/>
</dbReference>
<feature type="domain" description="EF-hand" evidence="1">
    <location>
        <begin position="42"/>
        <end position="77"/>
    </location>
</feature>